<keyword evidence="6" id="KW-0378">Hydrolase</keyword>
<dbReference type="PANTHER" id="PTHR12801:SF45">
    <property type="entry name" value="RNA EXONUCLEASE 4"/>
    <property type="match status" value="1"/>
</dbReference>
<dbReference type="AlphaFoldDB" id="A0AA39Z842"/>
<dbReference type="Proteomes" id="UP001174997">
    <property type="component" value="Unassembled WGS sequence"/>
</dbReference>
<dbReference type="SMART" id="SM00479">
    <property type="entry name" value="EXOIII"/>
    <property type="match status" value="1"/>
</dbReference>
<feature type="compositionally biased region" description="Low complexity" evidence="10">
    <location>
        <begin position="17"/>
        <end position="37"/>
    </location>
</feature>
<feature type="compositionally biased region" description="Basic and acidic residues" evidence="10">
    <location>
        <begin position="312"/>
        <end position="323"/>
    </location>
</feature>
<evidence type="ECO:0000256" key="10">
    <source>
        <dbReference type="SAM" id="MobiDB-lite"/>
    </source>
</evidence>
<dbReference type="GO" id="GO:0003676">
    <property type="term" value="F:nucleic acid binding"/>
    <property type="evidence" value="ECO:0007669"/>
    <property type="project" value="InterPro"/>
</dbReference>
<dbReference type="InterPro" id="IPR037431">
    <property type="entry name" value="REX4_DEDDh_dom"/>
</dbReference>
<evidence type="ECO:0000256" key="1">
    <source>
        <dbReference type="ARBA" id="ARBA00004123"/>
    </source>
</evidence>
<evidence type="ECO:0000313" key="13">
    <source>
        <dbReference type="Proteomes" id="UP001174997"/>
    </source>
</evidence>
<reference evidence="12" key="1">
    <citation type="submission" date="2023-06" db="EMBL/GenBank/DDBJ databases">
        <title>Genome-scale phylogeny and comparative genomics of the fungal order Sordariales.</title>
        <authorList>
            <consortium name="Lawrence Berkeley National Laboratory"/>
            <person name="Hensen N."/>
            <person name="Bonometti L."/>
            <person name="Westerberg I."/>
            <person name="Brannstrom I.O."/>
            <person name="Guillou S."/>
            <person name="Cros-Aarteil S."/>
            <person name="Calhoun S."/>
            <person name="Haridas S."/>
            <person name="Kuo A."/>
            <person name="Mondo S."/>
            <person name="Pangilinan J."/>
            <person name="Riley R."/>
            <person name="Labutti K."/>
            <person name="Andreopoulos B."/>
            <person name="Lipzen A."/>
            <person name="Chen C."/>
            <person name="Yanf M."/>
            <person name="Daum C."/>
            <person name="Ng V."/>
            <person name="Clum A."/>
            <person name="Steindorff A."/>
            <person name="Ohm R."/>
            <person name="Martin F."/>
            <person name="Silar P."/>
            <person name="Natvig D."/>
            <person name="Lalanne C."/>
            <person name="Gautier V."/>
            <person name="Ament-Velasquez S.L."/>
            <person name="Kruys A."/>
            <person name="Hutchinson M.I."/>
            <person name="Powell A.J."/>
            <person name="Barry K."/>
            <person name="Miller A.N."/>
            <person name="Grigoriev I.V."/>
            <person name="Debuchy R."/>
            <person name="Gladieux P."/>
            <person name="Thoren M.H."/>
            <person name="Johannesson H."/>
        </authorList>
    </citation>
    <scope>NUCLEOTIDE SEQUENCE</scope>
    <source>
        <strain evidence="12">CBS 307.81</strain>
    </source>
</reference>
<dbReference type="GO" id="GO:0006364">
    <property type="term" value="P:rRNA processing"/>
    <property type="evidence" value="ECO:0007669"/>
    <property type="project" value="UniProtKB-KW"/>
</dbReference>
<comment type="similarity">
    <text evidence="2">Belongs to the REXO4 family.</text>
</comment>
<proteinExistence type="inferred from homology"/>
<evidence type="ECO:0000256" key="6">
    <source>
        <dbReference type="ARBA" id="ARBA00022801"/>
    </source>
</evidence>
<feature type="compositionally biased region" description="Low complexity" evidence="10">
    <location>
        <begin position="61"/>
        <end position="81"/>
    </location>
</feature>
<dbReference type="EMBL" id="JAULSY010000114">
    <property type="protein sequence ID" value="KAK0665274.1"/>
    <property type="molecule type" value="Genomic_DNA"/>
</dbReference>
<dbReference type="InterPro" id="IPR047021">
    <property type="entry name" value="REXO1/3/4-like"/>
</dbReference>
<keyword evidence="5" id="KW-0540">Nuclease</keyword>
<keyword evidence="13" id="KW-1185">Reference proteome</keyword>
<feature type="compositionally biased region" description="Polar residues" evidence="10">
    <location>
        <begin position="85"/>
        <end position="98"/>
    </location>
</feature>
<feature type="compositionally biased region" description="Basic residues" evidence="10">
    <location>
        <begin position="324"/>
        <end position="339"/>
    </location>
</feature>
<evidence type="ECO:0000256" key="4">
    <source>
        <dbReference type="ARBA" id="ARBA00022552"/>
    </source>
</evidence>
<feature type="region of interest" description="Disordered" evidence="10">
    <location>
        <begin position="16"/>
        <end position="98"/>
    </location>
</feature>
<protein>
    <recommendedName>
        <fullName evidence="3">RNA exonuclease 4</fullName>
    </recommendedName>
</protein>
<dbReference type="InterPro" id="IPR013520">
    <property type="entry name" value="Ribonucl_H"/>
</dbReference>
<dbReference type="PANTHER" id="PTHR12801">
    <property type="entry name" value="RNA EXONUCLEASE REXO1 / RECO3 FAMILY MEMBER-RELATED"/>
    <property type="match status" value="1"/>
</dbReference>
<feature type="domain" description="Exonuclease" evidence="11">
    <location>
        <begin position="150"/>
        <end position="311"/>
    </location>
</feature>
<accession>A0AA39Z842</accession>
<dbReference type="FunFam" id="3.30.420.10:FF:000007">
    <property type="entry name" value="Interferon-stimulated exonuclease gene 20"/>
    <property type="match status" value="1"/>
</dbReference>
<dbReference type="InterPro" id="IPR012337">
    <property type="entry name" value="RNaseH-like_sf"/>
</dbReference>
<feature type="compositionally biased region" description="Basic and acidic residues" evidence="10">
    <location>
        <begin position="45"/>
        <end position="54"/>
    </location>
</feature>
<keyword evidence="4" id="KW-0698">rRNA processing</keyword>
<evidence type="ECO:0000256" key="9">
    <source>
        <dbReference type="ARBA" id="ARBA00025599"/>
    </source>
</evidence>
<evidence type="ECO:0000259" key="11">
    <source>
        <dbReference type="SMART" id="SM00479"/>
    </source>
</evidence>
<sequence>MAPELSSNWKILQARLKAGSASKPASSPSTSTNPSAPVNNKKRKSTSDDQDSKPNSKKVKGSSSSKKPSTKTTSTTNSKGKMGAASSQPVTSTAPLTNQPSIQFLRQNHGISRESLSEAYNLAISPALLSSLPSHPNQGLSPTASLDKTKYLAIDCEMVGIGIGGVDSSLARVSITDFHGTQIYDSYVLQREKVTDWRTAVSGIAPKHMRDARPFSDVQAEVSELLKGRIVVGHDVKHDLKCLELDHPMKMIRDTAKFSGFKKYGNGPKPALRVLAKELLGLEIQTGQHSSIEDARVAMLLFRKHKPAFDMEHANRYPEDAKTKQKPNKAGKGKKSKRK</sequence>
<dbReference type="InterPro" id="IPR036397">
    <property type="entry name" value="RNaseH_sf"/>
</dbReference>
<gene>
    <name evidence="12" type="ORF">QBC41DRAFT_328180</name>
</gene>
<dbReference type="CDD" id="cd06144">
    <property type="entry name" value="REX4_like"/>
    <property type="match status" value="1"/>
</dbReference>
<dbReference type="GO" id="GO:0000027">
    <property type="term" value="P:ribosomal large subunit assembly"/>
    <property type="evidence" value="ECO:0007669"/>
    <property type="project" value="TreeGrafter"/>
</dbReference>
<evidence type="ECO:0000256" key="3">
    <source>
        <dbReference type="ARBA" id="ARBA00016937"/>
    </source>
</evidence>
<dbReference type="GO" id="GO:0005634">
    <property type="term" value="C:nucleus"/>
    <property type="evidence" value="ECO:0007669"/>
    <property type="project" value="UniProtKB-SubCell"/>
</dbReference>
<evidence type="ECO:0000256" key="7">
    <source>
        <dbReference type="ARBA" id="ARBA00022839"/>
    </source>
</evidence>
<evidence type="ECO:0000313" key="12">
    <source>
        <dbReference type="EMBL" id="KAK0665274.1"/>
    </source>
</evidence>
<feature type="region of interest" description="Disordered" evidence="10">
    <location>
        <begin position="312"/>
        <end position="339"/>
    </location>
</feature>
<keyword evidence="8" id="KW-0539">Nucleus</keyword>
<evidence type="ECO:0000256" key="2">
    <source>
        <dbReference type="ARBA" id="ARBA00010489"/>
    </source>
</evidence>
<dbReference type="GO" id="GO:0008408">
    <property type="term" value="F:3'-5' exonuclease activity"/>
    <property type="evidence" value="ECO:0007669"/>
    <property type="project" value="InterPro"/>
</dbReference>
<keyword evidence="7" id="KW-0269">Exonuclease</keyword>
<evidence type="ECO:0000256" key="8">
    <source>
        <dbReference type="ARBA" id="ARBA00023242"/>
    </source>
</evidence>
<organism evidence="12 13">
    <name type="scientific">Cercophora samala</name>
    <dbReference type="NCBI Taxonomy" id="330535"/>
    <lineage>
        <taxon>Eukaryota</taxon>
        <taxon>Fungi</taxon>
        <taxon>Dikarya</taxon>
        <taxon>Ascomycota</taxon>
        <taxon>Pezizomycotina</taxon>
        <taxon>Sordariomycetes</taxon>
        <taxon>Sordariomycetidae</taxon>
        <taxon>Sordariales</taxon>
        <taxon>Lasiosphaeriaceae</taxon>
        <taxon>Cercophora</taxon>
    </lineage>
</organism>
<comment type="subcellular location">
    <subcellularLocation>
        <location evidence="1">Nucleus</location>
    </subcellularLocation>
</comment>
<comment type="function">
    <text evidence="9">Exoribonuclease involved in ribosome biosynthesis. Involved in the processing of ITS1, the internal transcribed spacer localized between the 18S and 5.8S rRNAs.</text>
</comment>
<name>A0AA39Z842_9PEZI</name>
<evidence type="ECO:0000256" key="5">
    <source>
        <dbReference type="ARBA" id="ARBA00022722"/>
    </source>
</evidence>
<dbReference type="SUPFAM" id="SSF53098">
    <property type="entry name" value="Ribonuclease H-like"/>
    <property type="match status" value="1"/>
</dbReference>
<comment type="caution">
    <text evidence="12">The sequence shown here is derived from an EMBL/GenBank/DDBJ whole genome shotgun (WGS) entry which is preliminary data.</text>
</comment>
<dbReference type="Gene3D" id="3.30.420.10">
    <property type="entry name" value="Ribonuclease H-like superfamily/Ribonuclease H"/>
    <property type="match status" value="1"/>
</dbReference>
<dbReference type="Pfam" id="PF00929">
    <property type="entry name" value="RNase_T"/>
    <property type="match status" value="1"/>
</dbReference>